<keyword evidence="3" id="KW-0472">Membrane</keyword>
<dbReference type="Gene3D" id="2.60.40.1240">
    <property type="match status" value="1"/>
</dbReference>
<protein>
    <submittedName>
        <fullName evidence="5">DUF5067 domain-containing protein</fullName>
    </submittedName>
</protein>
<dbReference type="InterPro" id="IPR031989">
    <property type="entry name" value="DUF5067"/>
</dbReference>
<evidence type="ECO:0000256" key="2">
    <source>
        <dbReference type="SAM" id="MobiDB-lite"/>
    </source>
</evidence>
<feature type="domain" description="DUF5067" evidence="4">
    <location>
        <begin position="123"/>
        <end position="250"/>
    </location>
</feature>
<evidence type="ECO:0000256" key="1">
    <source>
        <dbReference type="ARBA" id="ARBA00022729"/>
    </source>
</evidence>
<name>A0A5P8M5S4_9LACO</name>
<organism evidence="5 6">
    <name type="scientific">Schleiferilactobacillus harbinensis</name>
    <dbReference type="NCBI Taxonomy" id="304207"/>
    <lineage>
        <taxon>Bacteria</taxon>
        <taxon>Bacillati</taxon>
        <taxon>Bacillota</taxon>
        <taxon>Bacilli</taxon>
        <taxon>Lactobacillales</taxon>
        <taxon>Lactobacillaceae</taxon>
        <taxon>Schleiferilactobacillus</taxon>
    </lineage>
</organism>
<sequence length="263" mass="29079">MVGELTNQPLPRTFSIADFKKNRACPLVCGGPYHTIMEMRGGMHVMREKRQRPTRRLRYWWALVITALLLLVLGGGVVWLFSQPAEPAPSAKKAPDHNIAARRSSRRAAKKRSVTSADSVASATPPLTSRFTNDIYTTPTLTLRLTGAKIVTDKTNHPALFIQYELANDGSTLITPAAIWRQYAILRQGQANAKKSDITPLTEATLTDKDAQGDLGKQVKASQTPLAPTKKMSGAMVYTFVNKDPIRLQFIDRDTGRPLRLAI</sequence>
<evidence type="ECO:0000313" key="6">
    <source>
        <dbReference type="Proteomes" id="UP000326779"/>
    </source>
</evidence>
<evidence type="ECO:0000256" key="3">
    <source>
        <dbReference type="SAM" id="Phobius"/>
    </source>
</evidence>
<keyword evidence="3" id="KW-1133">Transmembrane helix</keyword>
<feature type="transmembrane region" description="Helical" evidence="3">
    <location>
        <begin position="59"/>
        <end position="81"/>
    </location>
</feature>
<dbReference type="Pfam" id="PF16729">
    <property type="entry name" value="DUF5067"/>
    <property type="match status" value="1"/>
</dbReference>
<evidence type="ECO:0000259" key="4">
    <source>
        <dbReference type="Pfam" id="PF16729"/>
    </source>
</evidence>
<feature type="compositionally biased region" description="Basic residues" evidence="2">
    <location>
        <begin position="103"/>
        <end position="113"/>
    </location>
</feature>
<reference evidence="5 6" key="1">
    <citation type="submission" date="2019-10" db="EMBL/GenBank/DDBJ databases">
        <title>The completed genome of Lactobacillus harbinensis M1.</title>
        <authorList>
            <person name="Zheng Y."/>
        </authorList>
    </citation>
    <scope>NUCLEOTIDE SEQUENCE [LARGE SCALE GENOMIC DNA]</scope>
    <source>
        <strain evidence="5 6">M1</strain>
    </source>
</reference>
<evidence type="ECO:0000313" key="5">
    <source>
        <dbReference type="EMBL" id="QFR23850.1"/>
    </source>
</evidence>
<proteinExistence type="predicted"/>
<accession>A0A5P8M5S4</accession>
<dbReference type="AlphaFoldDB" id="A0A5P8M5S4"/>
<feature type="region of interest" description="Disordered" evidence="2">
    <location>
        <begin position="86"/>
        <end position="123"/>
    </location>
</feature>
<gene>
    <name evidence="5" type="ORF">D1010_10800</name>
</gene>
<dbReference type="Proteomes" id="UP000326779">
    <property type="component" value="Chromosome"/>
</dbReference>
<dbReference type="EMBL" id="CP045143">
    <property type="protein sequence ID" value="QFR23850.1"/>
    <property type="molecule type" value="Genomic_DNA"/>
</dbReference>
<keyword evidence="1" id="KW-0732">Signal</keyword>
<dbReference type="KEGG" id="lhb:D1010_10800"/>
<dbReference type="InterPro" id="IPR029050">
    <property type="entry name" value="Immunoprotect_excell_Ig-like"/>
</dbReference>
<keyword evidence="3" id="KW-0812">Transmembrane</keyword>
<feature type="compositionally biased region" description="Low complexity" evidence="2">
    <location>
        <begin position="114"/>
        <end position="123"/>
    </location>
</feature>